<evidence type="ECO:0000313" key="7">
    <source>
        <dbReference type="Proteomes" id="UP000011651"/>
    </source>
</evidence>
<comment type="caution">
    <text evidence="6">The sequence shown here is derived from an EMBL/GenBank/DDBJ whole genome shotgun (WGS) entry which is preliminary data.</text>
</comment>
<dbReference type="PROSITE" id="PS50931">
    <property type="entry name" value="HTH_LYSR"/>
    <property type="match status" value="1"/>
</dbReference>
<dbReference type="InterPro" id="IPR036388">
    <property type="entry name" value="WH-like_DNA-bd_sf"/>
</dbReference>
<dbReference type="Gene3D" id="3.40.190.10">
    <property type="entry name" value="Periplasmic binding protein-like II"/>
    <property type="match status" value="2"/>
</dbReference>
<reference evidence="6 7" key="1">
    <citation type="journal article" date="2013" name="Genome Announc.">
        <title>Draft Genome of the Marine Gammaproteobacterium Halomonas titanicae.</title>
        <authorList>
            <person name="Sanchez-Porro C."/>
            <person name="de la Haba R.R."/>
            <person name="Cruz-Hernandez N."/>
            <person name="Gonzalez J.M."/>
            <person name="Reyes-Guirao C."/>
            <person name="Navarro-Sampedro L."/>
            <person name="Carballo M."/>
            <person name="Ventosa A."/>
        </authorList>
    </citation>
    <scope>NUCLEOTIDE SEQUENCE [LARGE SCALE GENOMIC DNA]</scope>
    <source>
        <strain evidence="6 7">BH1</strain>
    </source>
</reference>
<dbReference type="Gene3D" id="1.10.10.10">
    <property type="entry name" value="Winged helix-like DNA-binding domain superfamily/Winged helix DNA-binding domain"/>
    <property type="match status" value="1"/>
</dbReference>
<proteinExistence type="inferred from homology"/>
<dbReference type="AlphaFoldDB" id="L9UB05"/>
<evidence type="ECO:0000256" key="4">
    <source>
        <dbReference type="ARBA" id="ARBA00023163"/>
    </source>
</evidence>
<evidence type="ECO:0000256" key="3">
    <source>
        <dbReference type="ARBA" id="ARBA00023125"/>
    </source>
</evidence>
<dbReference type="InterPro" id="IPR000847">
    <property type="entry name" value="LysR_HTH_N"/>
</dbReference>
<dbReference type="InterPro" id="IPR036390">
    <property type="entry name" value="WH_DNA-bd_sf"/>
</dbReference>
<dbReference type="SUPFAM" id="SSF46785">
    <property type="entry name" value="Winged helix' DNA-binding domain"/>
    <property type="match status" value="1"/>
</dbReference>
<dbReference type="InterPro" id="IPR005119">
    <property type="entry name" value="LysR_subst-bd"/>
</dbReference>
<dbReference type="PATRIC" id="fig|1204738.3.peg.988"/>
<dbReference type="Pfam" id="PF03466">
    <property type="entry name" value="LysR_substrate"/>
    <property type="match status" value="1"/>
</dbReference>
<dbReference type="InterPro" id="IPR050176">
    <property type="entry name" value="LTTR"/>
</dbReference>
<evidence type="ECO:0000256" key="2">
    <source>
        <dbReference type="ARBA" id="ARBA00023015"/>
    </source>
</evidence>
<protein>
    <submittedName>
        <fullName evidence="6">Winged helix-turn-helix transcription repressor, DNA-binding</fullName>
    </submittedName>
</protein>
<keyword evidence="3 6" id="KW-0238">DNA-binding</keyword>
<dbReference type="FunFam" id="1.10.10.10:FF:000001">
    <property type="entry name" value="LysR family transcriptional regulator"/>
    <property type="match status" value="1"/>
</dbReference>
<sequence length="320" mass="35540">MESGGMADIIKTARKANLDTTLLRTLVSISDCGGFSEAAQVLHLTQSAVSHHVRRLEEQLGNTLFATHGRRRRLTESGELFLWYARQILALNDEAFDKLGQYRGVAKEIRLGVSEYFAQDYLPIMLASLPLEQKGIRIIPQLGRSTVLQHKLNDGQLDMVIAVDIPETSRPSVLESIHVADRRLSWVGAQHSLLASCNEIPLVAFSPPCILRDLQINRLKHSQLQWRIAYEARDLGDLLAAVKAGLGVSALPFIPSLYGLASPINEQQLPLLPDIRISIKIAANVESHQVEWLIQLIRRCWDSPEQQKAGAAPLQVPCAM</sequence>
<feature type="domain" description="HTH lysR-type" evidence="5">
    <location>
        <begin position="18"/>
        <end position="75"/>
    </location>
</feature>
<keyword evidence="4" id="KW-0804">Transcription</keyword>
<evidence type="ECO:0000313" key="6">
    <source>
        <dbReference type="EMBL" id="ELY22120.1"/>
    </source>
</evidence>
<dbReference type="PANTHER" id="PTHR30579:SF7">
    <property type="entry name" value="HTH-TYPE TRANSCRIPTIONAL REGULATOR LRHA-RELATED"/>
    <property type="match status" value="1"/>
</dbReference>
<dbReference type="Pfam" id="PF00126">
    <property type="entry name" value="HTH_1"/>
    <property type="match status" value="1"/>
</dbReference>
<accession>L9UB05</accession>
<gene>
    <name evidence="6" type="ORF">HALTITAN_0668</name>
</gene>
<dbReference type="PRINTS" id="PR00039">
    <property type="entry name" value="HTHLYSR"/>
</dbReference>
<keyword evidence="2" id="KW-0805">Transcription regulation</keyword>
<dbReference type="GO" id="GO:0003677">
    <property type="term" value="F:DNA binding"/>
    <property type="evidence" value="ECO:0007669"/>
    <property type="project" value="UniProtKB-KW"/>
</dbReference>
<evidence type="ECO:0000259" key="5">
    <source>
        <dbReference type="PROSITE" id="PS50931"/>
    </source>
</evidence>
<evidence type="ECO:0000256" key="1">
    <source>
        <dbReference type="ARBA" id="ARBA00009437"/>
    </source>
</evidence>
<comment type="similarity">
    <text evidence="1">Belongs to the LysR transcriptional regulatory family.</text>
</comment>
<dbReference type="PANTHER" id="PTHR30579">
    <property type="entry name" value="TRANSCRIPTIONAL REGULATOR"/>
    <property type="match status" value="1"/>
</dbReference>
<organism evidence="6 7">
    <name type="scientific">Vreelandella titanicae BH1</name>
    <dbReference type="NCBI Taxonomy" id="1204738"/>
    <lineage>
        <taxon>Bacteria</taxon>
        <taxon>Pseudomonadati</taxon>
        <taxon>Pseudomonadota</taxon>
        <taxon>Gammaproteobacteria</taxon>
        <taxon>Oceanospirillales</taxon>
        <taxon>Halomonadaceae</taxon>
        <taxon>Vreelandella</taxon>
    </lineage>
</organism>
<name>L9UB05_9GAMM</name>
<dbReference type="Proteomes" id="UP000011651">
    <property type="component" value="Unassembled WGS sequence"/>
</dbReference>
<dbReference type="GO" id="GO:0003700">
    <property type="term" value="F:DNA-binding transcription factor activity"/>
    <property type="evidence" value="ECO:0007669"/>
    <property type="project" value="InterPro"/>
</dbReference>
<dbReference type="EMBL" id="AOPO01000002">
    <property type="protein sequence ID" value="ELY22120.1"/>
    <property type="molecule type" value="Genomic_DNA"/>
</dbReference>
<dbReference type="SUPFAM" id="SSF53850">
    <property type="entry name" value="Periplasmic binding protein-like II"/>
    <property type="match status" value="1"/>
</dbReference>